<dbReference type="STRING" id="74969.FAD_0531"/>
<dbReference type="GO" id="GO:0009229">
    <property type="term" value="P:thiamine diphosphate biosynthetic process"/>
    <property type="evidence" value="ECO:0007669"/>
    <property type="project" value="UniProtKB-UniRule"/>
</dbReference>
<feature type="binding site" evidence="1">
    <location>
        <position position="208"/>
    </location>
    <ligand>
        <name>Mg(2+)</name>
        <dbReference type="ChEBI" id="CHEBI:18420"/>
        <label>5</label>
    </ligand>
</feature>
<feature type="binding site" evidence="1">
    <location>
        <position position="71"/>
    </location>
    <ligand>
        <name>Mg(2+)</name>
        <dbReference type="ChEBI" id="CHEBI:18420"/>
        <label>2</label>
    </ligand>
</feature>
<dbReference type="OrthoDB" id="45909at2157"/>
<feature type="domain" description="PurM-like N-terminal" evidence="2">
    <location>
        <begin position="26"/>
        <end position="134"/>
    </location>
</feature>
<dbReference type="PANTHER" id="PTHR30270">
    <property type="entry name" value="THIAMINE-MONOPHOSPHATE KINASE"/>
    <property type="match status" value="1"/>
</dbReference>
<dbReference type="KEGG" id="fai:FAD_0531"/>
<evidence type="ECO:0000259" key="3">
    <source>
        <dbReference type="Pfam" id="PF02769"/>
    </source>
</evidence>
<comment type="pathway">
    <text evidence="1">Cofactor biosynthesis; thiamine diphosphate biosynthesis; thiamine diphosphate from thiamine phosphate: step 1/1.</text>
</comment>
<sequence>MKLKDLGERKIIQTLEDGSKNLDNRDDCAIIGFGNYYALLSTDLITRETHLPEGAEPFLAGKFFAAINLSDIAAMAGIPSGFLISLSVSPEYDISYLEEFYRGVRHELDKFNVSIIGGDTKEGSDFTAAGTIIGKQVPELIRRRSEIKPGQFLMVTNSLGSSAAGYIYYMYGINRELGIRKMLDVEPRINEAIKISASGAKFMMDLSDGVYASIHQISTDFGVGFKLYGDKIPFDRDVEKAASISNFSVSDIALSFGGDYELMFTVEKNSLEEFMAAMSHENIEVHCIGETYNGDNVIYDGRAWVPVINKGYEHFNSMPLNK</sequence>
<dbReference type="InterPro" id="IPR006283">
    <property type="entry name" value="ThiL-like"/>
</dbReference>
<dbReference type="GO" id="GO:0009030">
    <property type="term" value="F:thiamine-phosphate kinase activity"/>
    <property type="evidence" value="ECO:0007669"/>
    <property type="project" value="UniProtKB-UniRule"/>
</dbReference>
<feature type="binding site" evidence="1">
    <location>
        <position position="27"/>
    </location>
    <ligand>
        <name>Mg(2+)</name>
        <dbReference type="ChEBI" id="CHEBI:18420"/>
        <label>4</label>
    </ligand>
</feature>
<protein>
    <recommendedName>
        <fullName evidence="1">Thiamine-monophosphate kinase</fullName>
        <shortName evidence="1">TMP kinase</shortName>
        <shortName evidence="1">Thiamine-phosphate kinase</shortName>
        <ecNumber evidence="1">2.7.4.16</ecNumber>
    </recommendedName>
</protein>
<dbReference type="Pfam" id="PF02769">
    <property type="entry name" value="AIRS_C"/>
    <property type="match status" value="1"/>
</dbReference>
<dbReference type="InterPro" id="IPR016188">
    <property type="entry name" value="PurM-like_N"/>
</dbReference>
<organism evidence="4 5">
    <name type="scientific">Ferroplasma acidiphilum</name>
    <dbReference type="NCBI Taxonomy" id="74969"/>
    <lineage>
        <taxon>Archaea</taxon>
        <taxon>Methanobacteriati</taxon>
        <taxon>Thermoplasmatota</taxon>
        <taxon>Thermoplasmata</taxon>
        <taxon>Thermoplasmatales</taxon>
        <taxon>Ferroplasmaceae</taxon>
        <taxon>Ferroplasma</taxon>
    </lineage>
</organism>
<keyword evidence="5" id="KW-1185">Reference proteome</keyword>
<dbReference type="EC" id="2.7.4.16" evidence="1"/>
<dbReference type="GO" id="GO:0009228">
    <property type="term" value="P:thiamine biosynthetic process"/>
    <property type="evidence" value="ECO:0007669"/>
    <property type="project" value="UniProtKB-KW"/>
</dbReference>
<feature type="binding site" evidence="1">
    <location>
        <position position="42"/>
    </location>
    <ligand>
        <name>Mg(2+)</name>
        <dbReference type="ChEBI" id="CHEBI:18420"/>
        <label>1</label>
    </ligand>
</feature>
<dbReference type="NCBIfam" id="TIGR01379">
    <property type="entry name" value="thiL"/>
    <property type="match status" value="1"/>
</dbReference>
<feature type="domain" description="PurM-like C-terminal" evidence="3">
    <location>
        <begin position="148"/>
        <end position="296"/>
    </location>
</feature>
<evidence type="ECO:0000313" key="4">
    <source>
        <dbReference type="EMBL" id="ARD84444.1"/>
    </source>
</evidence>
<feature type="binding site" evidence="1">
    <location>
        <position position="143"/>
    </location>
    <ligand>
        <name>ATP</name>
        <dbReference type="ChEBI" id="CHEBI:30616"/>
    </ligand>
</feature>
<keyword evidence="1" id="KW-0547">Nucleotide-binding</keyword>
<dbReference type="Gene3D" id="3.90.650.10">
    <property type="entry name" value="PurM-like C-terminal domain"/>
    <property type="match status" value="1"/>
</dbReference>
<dbReference type="PIRSF" id="PIRSF005303">
    <property type="entry name" value="Thiam_monoph_kin"/>
    <property type="match status" value="1"/>
</dbReference>
<keyword evidence="1" id="KW-0067">ATP-binding</keyword>
<dbReference type="SUPFAM" id="SSF56042">
    <property type="entry name" value="PurM C-terminal domain-like"/>
    <property type="match status" value="1"/>
</dbReference>
<comment type="miscellaneous">
    <text evidence="1">Reaction mechanism of ThiL seems to utilize a direct, inline transfer of the gamma-phosphate of ATP to TMP rather than a phosphorylated enzyme intermediate.</text>
</comment>
<reference evidence="4 5" key="1">
    <citation type="submission" date="2011-10" db="EMBL/GenBank/DDBJ databases">
        <title>Metabolic and evolutionary patterns in the extreme acidophile Ferroplasma acidiphilum.</title>
        <authorList>
            <person name="Golyshina O.V."/>
            <person name="Kozyavkin S.A."/>
            <person name="Tatusov R.L."/>
            <person name="Slesarev A.I."/>
            <person name="Golyshin P.N."/>
        </authorList>
    </citation>
    <scope>NUCLEOTIDE SEQUENCE [LARGE SCALE GENOMIC DNA]</scope>
    <source>
        <strain evidence="5">Y</strain>
    </source>
</reference>
<gene>
    <name evidence="1" type="primary">thiL</name>
    <name evidence="4" type="ORF">FAD_0531</name>
</gene>
<keyword evidence="1" id="KW-0808">Transferase</keyword>
<feature type="binding site" evidence="1">
    <location>
        <position position="50"/>
    </location>
    <ligand>
        <name>substrate</name>
    </ligand>
</feature>
<comment type="similarity">
    <text evidence="1">Belongs to the thiamine-monophosphate kinase family.</text>
</comment>
<comment type="catalytic activity">
    <reaction evidence="1">
        <text>thiamine phosphate + ATP = thiamine diphosphate + ADP</text>
        <dbReference type="Rhea" id="RHEA:15913"/>
        <dbReference type="ChEBI" id="CHEBI:30616"/>
        <dbReference type="ChEBI" id="CHEBI:37575"/>
        <dbReference type="ChEBI" id="CHEBI:58937"/>
        <dbReference type="ChEBI" id="CHEBI:456216"/>
        <dbReference type="EC" id="2.7.4.16"/>
    </reaction>
</comment>
<evidence type="ECO:0000256" key="1">
    <source>
        <dbReference type="HAMAP-Rule" id="MF_02128"/>
    </source>
</evidence>
<dbReference type="GeneID" id="31676038"/>
<dbReference type="UniPathway" id="UPA00060">
    <property type="reaction ID" value="UER00142"/>
</dbReference>
<dbReference type="InterPro" id="IPR010918">
    <property type="entry name" value="PurM-like_C_dom"/>
</dbReference>
<feature type="binding site" evidence="1">
    <location>
        <position position="41"/>
    </location>
    <ligand>
        <name>Mg(2+)</name>
        <dbReference type="ChEBI" id="CHEBI:18420"/>
        <label>4</label>
    </ligand>
</feature>
<evidence type="ECO:0000313" key="5">
    <source>
        <dbReference type="Proteomes" id="UP000192050"/>
    </source>
</evidence>
<dbReference type="SUPFAM" id="SSF55326">
    <property type="entry name" value="PurM N-terminal domain-like"/>
    <property type="match status" value="1"/>
</dbReference>
<feature type="binding site" evidence="1">
    <location>
        <position position="101"/>
    </location>
    <ligand>
        <name>ATP</name>
        <dbReference type="ChEBI" id="CHEBI:30616"/>
    </ligand>
</feature>
<dbReference type="GO" id="GO:0000287">
    <property type="term" value="F:magnesium ion binding"/>
    <property type="evidence" value="ECO:0007669"/>
    <property type="project" value="UniProtKB-UniRule"/>
</dbReference>
<dbReference type="PANTHER" id="PTHR30270:SF3">
    <property type="entry name" value="THIAMINE-MONOPHOSPHATE KINASE"/>
    <property type="match status" value="1"/>
</dbReference>
<feature type="binding site" evidence="1">
    <location>
        <position position="207"/>
    </location>
    <ligand>
        <name>ATP</name>
        <dbReference type="ChEBI" id="CHEBI:30616"/>
    </ligand>
</feature>
<dbReference type="HAMAP" id="MF_02128">
    <property type="entry name" value="TMP_kinase"/>
    <property type="match status" value="1"/>
</dbReference>
<proteinExistence type="inferred from homology"/>
<dbReference type="Proteomes" id="UP000192050">
    <property type="component" value="Chromosome"/>
</dbReference>
<dbReference type="Pfam" id="PF00586">
    <property type="entry name" value="AIRS"/>
    <property type="match status" value="1"/>
</dbReference>
<dbReference type="RefSeq" id="WP_009887588.1">
    <property type="nucleotide sequence ID" value="NZ_CP015363.1"/>
</dbReference>
<feature type="binding site" evidence="1">
    <location>
        <position position="119"/>
    </location>
    <ligand>
        <name>Mg(2+)</name>
        <dbReference type="ChEBI" id="CHEBI:18420"/>
        <label>1</label>
    </ligand>
</feature>
<feature type="binding site" evidence="1">
    <location>
        <position position="71"/>
    </location>
    <ligand>
        <name>Mg(2+)</name>
        <dbReference type="ChEBI" id="CHEBI:18420"/>
        <label>4</label>
    </ligand>
</feature>
<feature type="binding site" evidence="1">
    <location>
        <position position="71"/>
    </location>
    <ligand>
        <name>Mg(2+)</name>
        <dbReference type="ChEBI" id="CHEBI:18420"/>
        <label>3</label>
    </ligand>
</feature>
<feature type="binding site" evidence="1">
    <location>
        <position position="43"/>
    </location>
    <ligand>
        <name>Mg(2+)</name>
        <dbReference type="ChEBI" id="CHEBI:18420"/>
        <label>2</label>
    </ligand>
</feature>
<feature type="binding site" evidence="1">
    <location>
        <position position="27"/>
    </location>
    <ligand>
        <name>Mg(2+)</name>
        <dbReference type="ChEBI" id="CHEBI:18420"/>
        <label>3</label>
    </ligand>
</feature>
<feature type="binding site" evidence="1">
    <location>
        <begin position="118"/>
        <end position="119"/>
    </location>
    <ligand>
        <name>ATP</name>
        <dbReference type="ChEBI" id="CHEBI:30616"/>
    </ligand>
</feature>
<keyword evidence="1" id="KW-0460">Magnesium</keyword>
<keyword evidence="1 4" id="KW-0418">Kinase</keyword>
<feature type="binding site" evidence="1">
    <location>
        <position position="43"/>
    </location>
    <ligand>
        <name>Mg(2+)</name>
        <dbReference type="ChEBI" id="CHEBI:18420"/>
        <label>1</label>
    </ligand>
</feature>
<keyword evidence="1" id="KW-0784">Thiamine biosynthesis</keyword>
<dbReference type="GeneID" id="16025737"/>
<comment type="caution">
    <text evidence="1">Lacks conserved residue(s) required for the propagation of feature annotation.</text>
</comment>
<dbReference type="EMBL" id="CP015363">
    <property type="protein sequence ID" value="ARD84444.1"/>
    <property type="molecule type" value="Genomic_DNA"/>
</dbReference>
<feature type="binding site" evidence="1">
    <location>
        <position position="312"/>
    </location>
    <ligand>
        <name>substrate</name>
    </ligand>
</feature>
<dbReference type="InterPro" id="IPR036921">
    <property type="entry name" value="PurM-like_N_sf"/>
</dbReference>
<feature type="binding site" evidence="1">
    <location>
        <position position="205"/>
    </location>
    <ligand>
        <name>Mg(2+)</name>
        <dbReference type="ChEBI" id="CHEBI:18420"/>
        <label>3</label>
    </ligand>
</feature>
<dbReference type="CDD" id="cd02194">
    <property type="entry name" value="ThiL"/>
    <property type="match status" value="1"/>
</dbReference>
<keyword evidence="1" id="KW-0479">Metal-binding</keyword>
<dbReference type="AlphaFoldDB" id="A0A1V0N2W4"/>
<evidence type="ECO:0000259" key="2">
    <source>
        <dbReference type="Pfam" id="PF00586"/>
    </source>
</evidence>
<name>A0A1V0N2W4_9ARCH</name>
<accession>A0A1V0N2W4</accession>
<dbReference type="InterPro" id="IPR036676">
    <property type="entry name" value="PurM-like_C_sf"/>
</dbReference>
<dbReference type="Gene3D" id="3.30.1330.10">
    <property type="entry name" value="PurM-like, N-terminal domain"/>
    <property type="match status" value="1"/>
</dbReference>
<comment type="function">
    <text evidence="1">Catalyzes the ATP-dependent phosphorylation of thiamine-monophosphate (TMP) to form thiamine-pyrophosphate (TPP), the active form of vitamin B1.</text>
</comment>
<dbReference type="GO" id="GO:0005524">
    <property type="term" value="F:ATP binding"/>
    <property type="evidence" value="ECO:0007669"/>
    <property type="project" value="UniProtKB-UniRule"/>
</dbReference>
<dbReference type="NCBIfam" id="NF004353">
    <property type="entry name" value="PRK05731.2-2"/>
    <property type="match status" value="1"/>
</dbReference>